<evidence type="ECO:0000259" key="13">
    <source>
        <dbReference type="Pfam" id="PF14911"/>
    </source>
</evidence>
<dbReference type="EMBL" id="CYRY02037566">
    <property type="protein sequence ID" value="VCX25458.1"/>
    <property type="molecule type" value="Genomic_DNA"/>
</dbReference>
<organism evidence="14 15">
    <name type="scientific">Gulo gulo</name>
    <name type="common">Wolverine</name>
    <name type="synonym">Gluton</name>
    <dbReference type="NCBI Taxonomy" id="48420"/>
    <lineage>
        <taxon>Eukaryota</taxon>
        <taxon>Metazoa</taxon>
        <taxon>Chordata</taxon>
        <taxon>Craniata</taxon>
        <taxon>Vertebrata</taxon>
        <taxon>Euteleostomi</taxon>
        <taxon>Mammalia</taxon>
        <taxon>Eutheria</taxon>
        <taxon>Laurasiatheria</taxon>
        <taxon>Carnivora</taxon>
        <taxon>Caniformia</taxon>
        <taxon>Musteloidea</taxon>
        <taxon>Mustelidae</taxon>
        <taxon>Guloninae</taxon>
        <taxon>Gulo</taxon>
    </lineage>
</organism>
<evidence type="ECO:0000313" key="14">
    <source>
        <dbReference type="EMBL" id="VCX25458.1"/>
    </source>
</evidence>
<dbReference type="PANTHER" id="PTHR28547:SF1">
    <property type="entry name" value="PROTEIN MMS22-LIKE"/>
    <property type="match status" value="1"/>
</dbReference>
<keyword evidence="5" id="KW-0158">Chromosome</keyword>
<proteinExistence type="inferred from homology"/>
<evidence type="ECO:0000256" key="11">
    <source>
        <dbReference type="ARBA" id="ARBA00045147"/>
    </source>
</evidence>
<evidence type="ECO:0000256" key="8">
    <source>
        <dbReference type="ARBA" id="ARBA00023204"/>
    </source>
</evidence>
<evidence type="ECO:0000256" key="6">
    <source>
        <dbReference type="ARBA" id="ARBA00022763"/>
    </source>
</evidence>
<evidence type="ECO:0000259" key="12">
    <source>
        <dbReference type="Pfam" id="PF14910"/>
    </source>
</evidence>
<keyword evidence="8" id="KW-0234">DNA repair</keyword>
<evidence type="ECO:0000256" key="9">
    <source>
        <dbReference type="ARBA" id="ARBA00023242"/>
    </source>
</evidence>
<comment type="similarity">
    <text evidence="3">Belongs to the MMS22 family. MMS22L subfamily.</text>
</comment>
<dbReference type="PANTHER" id="PTHR28547">
    <property type="entry name" value="PROTEIN MMS22-LIKE"/>
    <property type="match status" value="1"/>
</dbReference>
<evidence type="ECO:0000256" key="10">
    <source>
        <dbReference type="ARBA" id="ARBA00033326"/>
    </source>
</evidence>
<dbReference type="Proteomes" id="UP000269945">
    <property type="component" value="Unassembled WGS sequence"/>
</dbReference>
<dbReference type="Pfam" id="PF14910">
    <property type="entry name" value="MMS22L_N"/>
    <property type="match status" value="1"/>
</dbReference>
<name>A0A9X9M207_GULGU</name>
<comment type="function">
    <text evidence="11">Component of the MMS22L-TONSL complex, a complex that promotes homologous recombination-mediated repair of double-strand breaks (DSBs) at stalled or collapsed replication forks. The MMS22L-TONSL complex is required to maintain genome integrity during DNA replication. It mediates the assembly of RAD51 filaments on single-stranded DNA (ssDNA): the MMS22L-TONSL complex is recruited to DSBs following histone replacement by histone chaperones and eviction of the replication protein A complex (RPA/RP-A) from DSBs. Following recruitment to DSBs, the TONSL-MMS22L complex promotes recruitment of RAD51 filaments and subsequent homologous recombination. Within the complex, MMS22L acts by binding ssDNA.</text>
</comment>
<evidence type="ECO:0000256" key="2">
    <source>
        <dbReference type="ARBA" id="ARBA00004286"/>
    </source>
</evidence>
<dbReference type="InterPro" id="IPR042320">
    <property type="entry name" value="MMS22-like"/>
</dbReference>
<comment type="subcellular location">
    <subcellularLocation>
        <location evidence="2">Chromosome</location>
    </subcellularLocation>
    <subcellularLocation>
        <location evidence="1">Nucleus</location>
    </subcellularLocation>
</comment>
<feature type="non-terminal residue" evidence="14">
    <location>
        <position position="1"/>
    </location>
</feature>
<keyword evidence="9" id="KW-0539">Nucleus</keyword>
<comment type="caution">
    <text evidence="14">The sequence shown here is derived from an EMBL/GenBank/DDBJ whole genome shotgun (WGS) entry which is preliminary data.</text>
</comment>
<keyword evidence="6" id="KW-0227">DNA damage</keyword>
<feature type="non-terminal residue" evidence="14">
    <location>
        <position position="310"/>
    </location>
</feature>
<evidence type="ECO:0000256" key="3">
    <source>
        <dbReference type="ARBA" id="ARBA00006585"/>
    </source>
</evidence>
<dbReference type="GO" id="GO:0000724">
    <property type="term" value="P:double-strand break repair via homologous recombination"/>
    <property type="evidence" value="ECO:0007669"/>
    <property type="project" value="InterPro"/>
</dbReference>
<keyword evidence="15" id="KW-1185">Reference proteome</keyword>
<evidence type="ECO:0000256" key="5">
    <source>
        <dbReference type="ARBA" id="ARBA00022454"/>
    </source>
</evidence>
<protein>
    <recommendedName>
        <fullName evidence="4">Protein MMS22-like</fullName>
    </recommendedName>
    <alternativeName>
        <fullName evidence="10">Methyl methanesulfonate-sensitivity protein 22-like</fullName>
    </alternativeName>
</protein>
<dbReference type="GO" id="GO:0006325">
    <property type="term" value="P:chromatin organization"/>
    <property type="evidence" value="ECO:0007669"/>
    <property type="project" value="UniProtKB-KW"/>
</dbReference>
<keyword evidence="7" id="KW-0156">Chromatin regulator</keyword>
<accession>A0A9X9M207</accession>
<dbReference type="GO" id="GO:0031297">
    <property type="term" value="P:replication fork processing"/>
    <property type="evidence" value="ECO:0007669"/>
    <property type="project" value="InterPro"/>
</dbReference>
<sequence>CQELQKESVDLLVQSSLSAKECHLAAAARALWRHFFSFLKSQRMSQIVPLSELADAAADFTLLAKDMPSTAPSDLQPQPVISVMQLFGWDDIIWPQVVARYLSHCLQNSMLCEALSHIGCVSFQALTIKSWIRCILQMYINNPYVPDDLFIDTNPGQAFEKKYLEQLAELTRLLFKLSEVKNIFSTAQIEYLSSPEDPTKALVLFFEAVGITYGNLQKLSDKSAMVTKSLEYLGEILKYIKPYLGKKISSAGLQLTYRMMGILVKSWAQIFATSKAQKLLFRIIDCLLLPHTVLQQEKELPAPMLTAIQK</sequence>
<dbReference type="GO" id="GO:0043596">
    <property type="term" value="C:nuclear replication fork"/>
    <property type="evidence" value="ECO:0007669"/>
    <property type="project" value="TreeGrafter"/>
</dbReference>
<feature type="domain" description="Protein MMS22-like N-terminal" evidence="12">
    <location>
        <begin position="1"/>
        <end position="45"/>
    </location>
</feature>
<evidence type="ECO:0000256" key="1">
    <source>
        <dbReference type="ARBA" id="ARBA00004123"/>
    </source>
</evidence>
<gene>
    <name evidence="14" type="ORF">BN2614_LOCUS4</name>
</gene>
<dbReference type="AlphaFoldDB" id="A0A9X9M207"/>
<dbReference type="InterPro" id="IPR029425">
    <property type="entry name" value="MMS22L_N"/>
</dbReference>
<dbReference type="InterPro" id="IPR029424">
    <property type="entry name" value="MMS22L_C"/>
</dbReference>
<feature type="domain" description="MMS22-like C-terminal" evidence="13">
    <location>
        <begin position="165"/>
        <end position="310"/>
    </location>
</feature>
<reference evidence="14 15" key="1">
    <citation type="submission" date="2018-10" db="EMBL/GenBank/DDBJ databases">
        <authorList>
            <person name="Ekblom R."/>
            <person name="Jareborg N."/>
        </authorList>
    </citation>
    <scope>NUCLEOTIDE SEQUENCE [LARGE SCALE GENOMIC DNA]</scope>
    <source>
        <tissue evidence="14">Muscle</tissue>
    </source>
</reference>
<evidence type="ECO:0000256" key="7">
    <source>
        <dbReference type="ARBA" id="ARBA00022853"/>
    </source>
</evidence>
<dbReference type="Pfam" id="PF14911">
    <property type="entry name" value="MMS22L_C"/>
    <property type="match status" value="1"/>
</dbReference>
<evidence type="ECO:0000256" key="4">
    <source>
        <dbReference type="ARBA" id="ARBA00021061"/>
    </source>
</evidence>
<evidence type="ECO:0000313" key="15">
    <source>
        <dbReference type="Proteomes" id="UP000269945"/>
    </source>
</evidence>